<dbReference type="AlphaFoldDB" id="A0A5C5ZRJ7"/>
<proteinExistence type="predicted"/>
<dbReference type="RefSeq" id="WP_146396025.1">
    <property type="nucleotide sequence ID" value="NZ_SJPQ01000001.1"/>
</dbReference>
<dbReference type="Proteomes" id="UP000315440">
    <property type="component" value="Unassembled WGS sequence"/>
</dbReference>
<name>A0A5C5ZRJ7_9BACT</name>
<dbReference type="NCBIfam" id="TIGR02532">
    <property type="entry name" value="IV_pilin_GFxxxE"/>
    <property type="match status" value="1"/>
</dbReference>
<sequence>MAKPKSQQSRRGFSLLEMMLATTLSAALVTSTVVVLRSSYAVWTLHQGDAEQAEQASAVLRHLTRACRQADMVVSISASGDPAGSLEVLTKSGDTIGWELDSDTVNYSSQAAGTTSPLAFGIDTLTFEGLLADGSTTADDPSEVQAIRCSVGTTIPSSGATRTIGSTLWMRSW</sequence>
<gene>
    <name evidence="1" type="ORF">Mal64_03020</name>
</gene>
<comment type="caution">
    <text evidence="1">The sequence shown here is derived from an EMBL/GenBank/DDBJ whole genome shotgun (WGS) entry which is preliminary data.</text>
</comment>
<keyword evidence="2" id="KW-1185">Reference proteome</keyword>
<dbReference type="EMBL" id="SJPQ01000001">
    <property type="protein sequence ID" value="TWT89920.1"/>
    <property type="molecule type" value="Genomic_DNA"/>
</dbReference>
<protein>
    <recommendedName>
        <fullName evidence="3">Prepilin-type N-terminal cleavage/methylation domain-containing protein</fullName>
    </recommendedName>
</protein>
<dbReference type="OrthoDB" id="290698at2"/>
<organism evidence="1 2">
    <name type="scientific">Pseudobythopirellula maris</name>
    <dbReference type="NCBI Taxonomy" id="2527991"/>
    <lineage>
        <taxon>Bacteria</taxon>
        <taxon>Pseudomonadati</taxon>
        <taxon>Planctomycetota</taxon>
        <taxon>Planctomycetia</taxon>
        <taxon>Pirellulales</taxon>
        <taxon>Lacipirellulaceae</taxon>
        <taxon>Pseudobythopirellula</taxon>
    </lineage>
</organism>
<dbReference type="InterPro" id="IPR012902">
    <property type="entry name" value="N_methyl_site"/>
</dbReference>
<evidence type="ECO:0000313" key="2">
    <source>
        <dbReference type="Proteomes" id="UP000315440"/>
    </source>
</evidence>
<evidence type="ECO:0008006" key="3">
    <source>
        <dbReference type="Google" id="ProtNLM"/>
    </source>
</evidence>
<dbReference type="PROSITE" id="PS00409">
    <property type="entry name" value="PROKAR_NTER_METHYL"/>
    <property type="match status" value="1"/>
</dbReference>
<evidence type="ECO:0000313" key="1">
    <source>
        <dbReference type="EMBL" id="TWT89920.1"/>
    </source>
</evidence>
<reference evidence="1 2" key="1">
    <citation type="submission" date="2019-02" db="EMBL/GenBank/DDBJ databases">
        <title>Deep-cultivation of Planctomycetes and their phenomic and genomic characterization uncovers novel biology.</title>
        <authorList>
            <person name="Wiegand S."/>
            <person name="Jogler M."/>
            <person name="Boedeker C."/>
            <person name="Pinto D."/>
            <person name="Vollmers J."/>
            <person name="Rivas-Marin E."/>
            <person name="Kohn T."/>
            <person name="Peeters S.H."/>
            <person name="Heuer A."/>
            <person name="Rast P."/>
            <person name="Oberbeckmann S."/>
            <person name="Bunk B."/>
            <person name="Jeske O."/>
            <person name="Meyerdierks A."/>
            <person name="Storesund J.E."/>
            <person name="Kallscheuer N."/>
            <person name="Luecker S."/>
            <person name="Lage O.M."/>
            <person name="Pohl T."/>
            <person name="Merkel B.J."/>
            <person name="Hornburger P."/>
            <person name="Mueller R.-W."/>
            <person name="Bruemmer F."/>
            <person name="Labrenz M."/>
            <person name="Spormann A.M."/>
            <person name="Op Den Camp H."/>
            <person name="Overmann J."/>
            <person name="Amann R."/>
            <person name="Jetten M.S.M."/>
            <person name="Mascher T."/>
            <person name="Medema M.H."/>
            <person name="Devos D.P."/>
            <person name="Kaster A.-K."/>
            <person name="Ovreas L."/>
            <person name="Rohde M."/>
            <person name="Galperin M.Y."/>
            <person name="Jogler C."/>
        </authorList>
    </citation>
    <scope>NUCLEOTIDE SEQUENCE [LARGE SCALE GENOMIC DNA]</scope>
    <source>
        <strain evidence="1 2">Mal64</strain>
    </source>
</reference>
<accession>A0A5C5ZRJ7</accession>